<evidence type="ECO:0000256" key="2">
    <source>
        <dbReference type="ARBA" id="ARBA00022801"/>
    </source>
</evidence>
<dbReference type="SUPFAM" id="SSF101478">
    <property type="entry name" value="ADP-ribosylglycohydrolase"/>
    <property type="match status" value="1"/>
</dbReference>
<organism evidence="4 5">
    <name type="scientific">Candidatus Methanolliviera hydrocarbonicum</name>
    <dbReference type="NCBI Taxonomy" id="2491085"/>
    <lineage>
        <taxon>Archaea</taxon>
        <taxon>Methanobacteriati</taxon>
        <taxon>Methanobacteriota</taxon>
        <taxon>Candidatus Methanoliparia</taxon>
        <taxon>Candidatus Methanoliparales</taxon>
        <taxon>Candidatus Methanollivieraceae</taxon>
        <taxon>Candidatus Methanolliviera</taxon>
    </lineage>
</organism>
<comment type="similarity">
    <text evidence="1">Belongs to the ADP-ribosylglycohydrolase family.</text>
</comment>
<feature type="binding site" evidence="3">
    <location>
        <position position="44"/>
    </location>
    <ligand>
        <name>Mg(2+)</name>
        <dbReference type="ChEBI" id="CHEBI:18420"/>
        <label>1</label>
    </ligand>
</feature>
<sequence>MNEERILASIYGLLIGDALGEPFEGLNRESIVRDRVNLREIKLTDDSILSLIVASSLIEKKRVDRKDIAGSILKNRSFIVRMGPTTSSAISHIEKNIEYISKEGTTNGAAMRAPPIGWIIESDNIKEICESVYLSSSITHGTDVAISGACAVAEAVSTALDGYSRERIIENALNAAEIGERYGVHVRSGYRLRKRLGEVLEDERNLGEIAKEFCYSIETIDTVPLVMASLKERKNFKETLIDLVSLGGDTDTMAAIAGSILGAEGGLKGIPKEWVDKVEVLNQRFLSNLQFADRLTVRNERGLDLREMAKRLFEIRNP</sequence>
<comment type="caution">
    <text evidence="4">The sequence shown here is derived from an EMBL/GenBank/DDBJ whole genome shotgun (WGS) entry which is preliminary data.</text>
</comment>
<dbReference type="Pfam" id="PF03747">
    <property type="entry name" value="ADP_ribosyl_GH"/>
    <property type="match status" value="1"/>
</dbReference>
<dbReference type="GO" id="GO:0016787">
    <property type="term" value="F:hydrolase activity"/>
    <property type="evidence" value="ECO:0007669"/>
    <property type="project" value="UniProtKB-KW"/>
</dbReference>
<dbReference type="PANTHER" id="PTHR16222:SF24">
    <property type="entry name" value="ADP-RIBOSYLHYDROLASE ARH3"/>
    <property type="match status" value="1"/>
</dbReference>
<keyword evidence="2" id="KW-0378">Hydrolase</keyword>
<dbReference type="Gene3D" id="1.10.4080.10">
    <property type="entry name" value="ADP-ribosylation/Crystallin J1"/>
    <property type="match status" value="1"/>
</dbReference>
<feature type="binding site" evidence="3">
    <location>
        <position position="46"/>
    </location>
    <ligand>
        <name>Mg(2+)</name>
        <dbReference type="ChEBI" id="CHEBI:18420"/>
        <label>1</label>
    </ligand>
</feature>
<dbReference type="InterPro" id="IPR050792">
    <property type="entry name" value="ADP-ribosylglycohydrolase"/>
</dbReference>
<dbReference type="PANTHER" id="PTHR16222">
    <property type="entry name" value="ADP-RIBOSYLGLYCOHYDROLASE"/>
    <property type="match status" value="1"/>
</dbReference>
<dbReference type="GO" id="GO:0046872">
    <property type="term" value="F:metal ion binding"/>
    <property type="evidence" value="ECO:0007669"/>
    <property type="project" value="UniProtKB-KW"/>
</dbReference>
<keyword evidence="3" id="KW-0460">Magnesium</keyword>
<protein>
    <recommendedName>
        <fullName evidence="6">ADP-ribosylglycohydrolase family protein</fullName>
    </recommendedName>
</protein>
<gene>
    <name evidence="4" type="ORF">EF807_05735</name>
</gene>
<feature type="binding site" evidence="3">
    <location>
        <position position="45"/>
    </location>
    <ligand>
        <name>Mg(2+)</name>
        <dbReference type="ChEBI" id="CHEBI:18420"/>
        <label>1</label>
    </ligand>
</feature>
<dbReference type="AlphaFoldDB" id="A0A520KVZ6"/>
<comment type="cofactor">
    <cofactor evidence="3">
        <name>Mg(2+)</name>
        <dbReference type="ChEBI" id="CHEBI:18420"/>
    </cofactor>
    <text evidence="3">Binds 2 magnesium ions per subunit.</text>
</comment>
<feature type="binding site" evidence="3">
    <location>
        <position position="249"/>
    </location>
    <ligand>
        <name>Mg(2+)</name>
        <dbReference type="ChEBI" id="CHEBI:18420"/>
        <label>1</label>
    </ligand>
</feature>
<evidence type="ECO:0008006" key="6">
    <source>
        <dbReference type="Google" id="ProtNLM"/>
    </source>
</evidence>
<dbReference type="Proteomes" id="UP000320766">
    <property type="component" value="Unassembled WGS sequence"/>
</dbReference>
<keyword evidence="3" id="KW-0479">Metal-binding</keyword>
<accession>A0A520KVZ6</accession>
<dbReference type="InterPro" id="IPR005502">
    <property type="entry name" value="Ribosyl_crysJ1"/>
</dbReference>
<evidence type="ECO:0000256" key="3">
    <source>
        <dbReference type="PIRSR" id="PIRSR605502-1"/>
    </source>
</evidence>
<dbReference type="InterPro" id="IPR036705">
    <property type="entry name" value="Ribosyl_crysJ1_sf"/>
</dbReference>
<name>A0A520KVZ6_9EURY</name>
<feature type="binding site" evidence="3">
    <location>
        <position position="251"/>
    </location>
    <ligand>
        <name>Mg(2+)</name>
        <dbReference type="ChEBI" id="CHEBI:18420"/>
        <label>1</label>
    </ligand>
</feature>
<feature type="binding site" evidence="3">
    <location>
        <position position="252"/>
    </location>
    <ligand>
        <name>Mg(2+)</name>
        <dbReference type="ChEBI" id="CHEBI:18420"/>
        <label>1</label>
    </ligand>
</feature>
<reference evidence="4 5" key="1">
    <citation type="journal article" date="2019" name="Nat. Microbiol.">
        <title>Wide diversity of methane and short-chain alkane metabolisms in uncultured archaea.</title>
        <authorList>
            <person name="Borrel G."/>
            <person name="Adam P.S."/>
            <person name="McKay L.J."/>
            <person name="Chen L.X."/>
            <person name="Sierra-Garcia I.N."/>
            <person name="Sieber C.M."/>
            <person name="Letourneur Q."/>
            <person name="Ghozlane A."/>
            <person name="Andersen G.L."/>
            <person name="Li W.J."/>
            <person name="Hallam S.J."/>
            <person name="Muyzer G."/>
            <person name="de Oliveira V.M."/>
            <person name="Inskeep W.P."/>
            <person name="Banfield J.F."/>
            <person name="Gribaldo S."/>
        </authorList>
    </citation>
    <scope>NUCLEOTIDE SEQUENCE [LARGE SCALE GENOMIC DNA]</scope>
    <source>
        <strain evidence="4">NM1b</strain>
    </source>
</reference>
<evidence type="ECO:0000313" key="4">
    <source>
        <dbReference type="EMBL" id="RZN68556.1"/>
    </source>
</evidence>
<evidence type="ECO:0000313" key="5">
    <source>
        <dbReference type="Proteomes" id="UP000320766"/>
    </source>
</evidence>
<dbReference type="EMBL" id="RXIL01000103">
    <property type="protein sequence ID" value="RZN68556.1"/>
    <property type="molecule type" value="Genomic_DNA"/>
</dbReference>
<proteinExistence type="inferred from homology"/>
<evidence type="ECO:0000256" key="1">
    <source>
        <dbReference type="ARBA" id="ARBA00010702"/>
    </source>
</evidence>